<keyword evidence="8" id="KW-1185">Reference proteome</keyword>
<dbReference type="Proteomes" id="UP001055712">
    <property type="component" value="Unassembled WGS sequence"/>
</dbReference>
<dbReference type="EMBL" id="SIDB01000006">
    <property type="protein sequence ID" value="KAI3431816.1"/>
    <property type="molecule type" value="Genomic_DNA"/>
</dbReference>
<dbReference type="InterPro" id="IPR001678">
    <property type="entry name" value="MeTrfase_RsmB-F_NOP2_dom"/>
</dbReference>
<dbReference type="Gene3D" id="1.10.940.10">
    <property type="entry name" value="NusB-like"/>
    <property type="match status" value="1"/>
</dbReference>
<dbReference type="Gene3D" id="3.30.70.1170">
    <property type="entry name" value="Sun protein, domain 3"/>
    <property type="match status" value="1"/>
</dbReference>
<comment type="similarity">
    <text evidence="5">Belongs to the class I-like SAM-binding methyltransferase superfamily. RsmB/NOP family.</text>
</comment>
<feature type="binding site" evidence="5">
    <location>
        <begin position="400"/>
        <end position="406"/>
    </location>
    <ligand>
        <name>S-adenosyl-L-methionine</name>
        <dbReference type="ChEBI" id="CHEBI:59789"/>
    </ligand>
</feature>
<gene>
    <name evidence="7" type="ORF">D9Q98_010569</name>
</gene>
<evidence type="ECO:0000259" key="6">
    <source>
        <dbReference type="PROSITE" id="PS51686"/>
    </source>
</evidence>
<dbReference type="Pfam" id="PF22458">
    <property type="entry name" value="RsmF-B_ferredox"/>
    <property type="match status" value="1"/>
</dbReference>
<evidence type="ECO:0000313" key="7">
    <source>
        <dbReference type="EMBL" id="KAI3431816.1"/>
    </source>
</evidence>
<dbReference type="SUPFAM" id="SSF48013">
    <property type="entry name" value="NusB-like"/>
    <property type="match status" value="1"/>
</dbReference>
<evidence type="ECO:0000256" key="2">
    <source>
        <dbReference type="ARBA" id="ARBA00022679"/>
    </source>
</evidence>
<feature type="domain" description="SAM-dependent MTase RsmB/NOP-type" evidence="6">
    <location>
        <begin position="309"/>
        <end position="630"/>
    </location>
</feature>
<dbReference type="Pfam" id="PF01189">
    <property type="entry name" value="Methyltr_RsmB-F"/>
    <property type="match status" value="2"/>
</dbReference>
<keyword evidence="1 5" id="KW-0489">Methyltransferase</keyword>
<dbReference type="AlphaFoldDB" id="A0A9D4TQN6"/>
<keyword evidence="3 5" id="KW-0949">S-adenosyl-L-methionine</keyword>
<dbReference type="PROSITE" id="PS51686">
    <property type="entry name" value="SAM_MT_RSMB_NOP"/>
    <property type="match status" value="1"/>
</dbReference>
<dbReference type="PANTHER" id="PTHR22807:SF61">
    <property type="entry name" value="NOL1_NOP2_SUN FAMILY PROTEIN _ ANTITERMINATION NUSB DOMAIN-CONTAINING PROTEIN"/>
    <property type="match status" value="1"/>
</dbReference>
<dbReference type="InterPro" id="IPR049560">
    <property type="entry name" value="MeTrfase_RsmB-F_NOP2_cat"/>
</dbReference>
<dbReference type="SUPFAM" id="SSF53335">
    <property type="entry name" value="S-adenosyl-L-methionine-dependent methyltransferases"/>
    <property type="match status" value="1"/>
</dbReference>
<organism evidence="7 8">
    <name type="scientific">Chlorella vulgaris</name>
    <name type="common">Green alga</name>
    <dbReference type="NCBI Taxonomy" id="3077"/>
    <lineage>
        <taxon>Eukaryota</taxon>
        <taxon>Viridiplantae</taxon>
        <taxon>Chlorophyta</taxon>
        <taxon>core chlorophytes</taxon>
        <taxon>Trebouxiophyceae</taxon>
        <taxon>Chlorellales</taxon>
        <taxon>Chlorellaceae</taxon>
        <taxon>Chlorella clade</taxon>
        <taxon>Chlorella</taxon>
    </lineage>
</organism>
<dbReference type="GO" id="GO:0006355">
    <property type="term" value="P:regulation of DNA-templated transcription"/>
    <property type="evidence" value="ECO:0007669"/>
    <property type="project" value="InterPro"/>
</dbReference>
<dbReference type="PRINTS" id="PR02008">
    <property type="entry name" value="RCMTFAMILY"/>
</dbReference>
<proteinExistence type="inferred from homology"/>
<evidence type="ECO:0000313" key="8">
    <source>
        <dbReference type="Proteomes" id="UP001055712"/>
    </source>
</evidence>
<evidence type="ECO:0000256" key="4">
    <source>
        <dbReference type="ARBA" id="ARBA00022884"/>
    </source>
</evidence>
<dbReference type="InterPro" id="IPR029063">
    <property type="entry name" value="SAM-dependent_MTases_sf"/>
</dbReference>
<evidence type="ECO:0000256" key="3">
    <source>
        <dbReference type="ARBA" id="ARBA00022691"/>
    </source>
</evidence>
<comment type="caution">
    <text evidence="7">The sequence shown here is derived from an EMBL/GenBank/DDBJ whole genome shotgun (WGS) entry which is preliminary data.</text>
</comment>
<dbReference type="GO" id="GO:0008173">
    <property type="term" value="F:RNA methyltransferase activity"/>
    <property type="evidence" value="ECO:0007669"/>
    <property type="project" value="InterPro"/>
</dbReference>
<dbReference type="InterPro" id="IPR006027">
    <property type="entry name" value="NusB_RsmB_TIM44"/>
</dbReference>
<feature type="binding site" evidence="5">
    <location>
        <position position="514"/>
    </location>
    <ligand>
        <name>S-adenosyl-L-methionine</name>
        <dbReference type="ChEBI" id="CHEBI:59789"/>
    </ligand>
</feature>
<dbReference type="PANTHER" id="PTHR22807">
    <property type="entry name" value="NOP2 YEAST -RELATED NOL1/NOP2/FMU SUN DOMAIN-CONTAINING"/>
    <property type="match status" value="1"/>
</dbReference>
<dbReference type="OrthoDB" id="427002at2759"/>
<dbReference type="GO" id="GO:0003723">
    <property type="term" value="F:RNA binding"/>
    <property type="evidence" value="ECO:0007669"/>
    <property type="project" value="UniProtKB-UniRule"/>
</dbReference>
<dbReference type="Pfam" id="PF01029">
    <property type="entry name" value="NusB"/>
    <property type="match status" value="1"/>
</dbReference>
<accession>A0A9D4TQN6</accession>
<feature type="active site" description="Nucleophile" evidence="5">
    <location>
        <position position="567"/>
    </location>
</feature>
<feature type="binding site" evidence="5">
    <location>
        <position position="452"/>
    </location>
    <ligand>
        <name>S-adenosyl-L-methionine</name>
        <dbReference type="ChEBI" id="CHEBI:59789"/>
    </ligand>
</feature>
<dbReference type="InterPro" id="IPR035926">
    <property type="entry name" value="NusB-like_sf"/>
</dbReference>
<name>A0A9D4TQN6_CHLVU</name>
<dbReference type="Gene3D" id="3.40.50.150">
    <property type="entry name" value="Vaccinia Virus protein VP39"/>
    <property type="match status" value="1"/>
</dbReference>
<dbReference type="CDD" id="cd02440">
    <property type="entry name" value="AdoMet_MTases"/>
    <property type="match status" value="1"/>
</dbReference>
<evidence type="ECO:0000256" key="1">
    <source>
        <dbReference type="ARBA" id="ARBA00022603"/>
    </source>
</evidence>
<protein>
    <recommendedName>
        <fullName evidence="6">SAM-dependent MTase RsmB/NOP-type domain-containing protein</fullName>
    </recommendedName>
</protein>
<dbReference type="InterPro" id="IPR023267">
    <property type="entry name" value="RCMT"/>
</dbReference>
<keyword evidence="2 5" id="KW-0808">Transferase</keyword>
<reference evidence="7" key="1">
    <citation type="journal article" date="2019" name="Plant J.">
        <title>Chlorella vulgaris genome assembly and annotation reveals the molecular basis for metabolic acclimation to high light conditions.</title>
        <authorList>
            <person name="Cecchin M."/>
            <person name="Marcolungo L."/>
            <person name="Rossato M."/>
            <person name="Girolomoni L."/>
            <person name="Cosentino E."/>
            <person name="Cuine S."/>
            <person name="Li-Beisson Y."/>
            <person name="Delledonne M."/>
            <person name="Ballottari M."/>
        </authorList>
    </citation>
    <scope>NUCLEOTIDE SEQUENCE</scope>
    <source>
        <strain evidence="7">211/11P</strain>
    </source>
</reference>
<evidence type="ECO:0000256" key="5">
    <source>
        <dbReference type="PROSITE-ProRule" id="PRU01023"/>
    </source>
</evidence>
<feature type="binding site" evidence="5">
    <location>
        <position position="424"/>
    </location>
    <ligand>
        <name>S-adenosyl-L-methionine</name>
        <dbReference type="ChEBI" id="CHEBI:59789"/>
    </ligand>
</feature>
<keyword evidence="4 5" id="KW-0694">RNA-binding</keyword>
<sequence>MHLGTASGQGAIFATQRHCGTHGNRLVALRQPVHHGGQTPPACRPAVRGLHVASAFGGRRAPQQQQQSKVERGLGESDELQMWMDRLMRLQPTTRSVALLQLLRIEEEGAYAGLVGGSPGAAAVAADDLDGEGGLSSSSRGGGAIGADAGFRDRQGTRNSWSAELEPRHARMVTELVSGTTRWRRRLDYTLAALLKGHSVASLDAPVRNALRLALYELVELQNAQHGVVNSYVDLVKGIMHIGAGNLTNGVLRNVTRGLKEGSLPQPQPPTKGMSPEAAAEALAIGASHPTWLVAAWLKQYGPAATMALLKYNNSRPRYSLRLAPGTDAEAFCRKLAENQVRAEPSRYLPSEYVTVDTGLQSLLREGLVQRGEAQVQDEAAGLVVALLDPQPGESLLDACAAPGGKTLFAAARMRGQGTITALDLSASRLEALRRAAERQPDGRMVKVCASDLRRFATLRIRPGAAMDASTLALAAAAPAARRSIGERDGGSPGGDSGGAAGRQPWHYDRVLLDAPCSGTGVLAKRADMRWRRTPAMVAELAALQSELLNAAAVLVAPGGLLVYSTCSIEAQENQDQLAAFLKRHPEYALEPPSPSAGLPPQCLSPDGCLRMLPHQHGTDGAFAARLRRQGAAVEAGEPTAAV</sequence>
<dbReference type="GO" id="GO:0001510">
    <property type="term" value="P:RNA methylation"/>
    <property type="evidence" value="ECO:0007669"/>
    <property type="project" value="InterPro"/>
</dbReference>
<reference evidence="7" key="2">
    <citation type="submission" date="2020-11" db="EMBL/GenBank/DDBJ databases">
        <authorList>
            <person name="Cecchin M."/>
            <person name="Marcolungo L."/>
            <person name="Rossato M."/>
            <person name="Girolomoni L."/>
            <person name="Cosentino E."/>
            <person name="Cuine S."/>
            <person name="Li-Beisson Y."/>
            <person name="Delledonne M."/>
            <person name="Ballottari M."/>
        </authorList>
    </citation>
    <scope>NUCLEOTIDE SEQUENCE</scope>
    <source>
        <strain evidence="7">211/11P</strain>
        <tissue evidence="7">Whole cell</tissue>
    </source>
</reference>
<dbReference type="InterPro" id="IPR054728">
    <property type="entry name" value="RsmB-like_ferredoxin"/>
</dbReference>